<dbReference type="HOGENOM" id="CLU_531893_0_0_6"/>
<evidence type="ECO:0000256" key="2">
    <source>
        <dbReference type="ARBA" id="ARBA00022695"/>
    </source>
</evidence>
<dbReference type="NCBIfam" id="TIGR00125">
    <property type="entry name" value="cyt_tran_rel"/>
    <property type="match status" value="1"/>
</dbReference>
<dbReference type="InterPro" id="IPR050385">
    <property type="entry name" value="Archaeal_FAD_synthase"/>
</dbReference>
<dbReference type="OrthoDB" id="9802794at2"/>
<proteinExistence type="predicted"/>
<evidence type="ECO:0000313" key="4">
    <source>
        <dbReference type="EMBL" id="ABR69187.1"/>
    </source>
</evidence>
<dbReference type="PANTHER" id="PTHR43793">
    <property type="entry name" value="FAD SYNTHASE"/>
    <property type="match status" value="1"/>
</dbReference>
<dbReference type="eggNOG" id="COG0615">
    <property type="taxonomic scope" value="Bacteria"/>
</dbReference>
<feature type="domain" description="Cytidyltransferase-like" evidence="3">
    <location>
        <begin position="365"/>
        <end position="496"/>
    </location>
</feature>
<sequence length="512" mass="58083">MSFDQQLQDAITLFQQQNYDAAEERFTTLATSYPDQGICQLYLAQLGILKGNGSNHIESLNTLLNLLPALSDGHHILGQCYLQSGKLPDAARSFYQALMAKWSGEQPINSVETKHRTPKPKAINFDSDMALQLLWQVLAQFYAAGIYAFPTAGTLLGLERSGALLPNDKDIDIGVDWIQMSQAIQLLESNGWVEFSRSYNLINPRCFRHSSGLIVDLCGYGTNEATGEAISGLWMKEVPFDWNRITYFPAISLLSKVSPAGPIYYLTSPESILESLYGPNWKQEDPYFDTIVCAYNLKGLSWLHRCYAYSRLYEHWRNSNIEPCKRILDSLTTKLPQDIFLKKLANHISSINNPKISERKKRVLALGYFDLFHIGHLNYLRYAKSKGEQLIVGVAPDSFSLLSKGYGPIQTEIERKTLIENLAEVDDAQLVLVRMDDTENAATWIKSLDIDTVVCGEEWQGSSRWKKLETILNSMQITVLYAPKTQEISTTILKKRMHQNYYESMHTPKPDH</sequence>
<dbReference type="SUPFAM" id="SSF52374">
    <property type="entry name" value="Nucleotidylyl transferase"/>
    <property type="match status" value="1"/>
</dbReference>
<dbReference type="STRING" id="400668.Mmwyl1_0245"/>
<dbReference type="eggNOG" id="COG4783">
    <property type="taxonomic scope" value="Bacteria"/>
</dbReference>
<dbReference type="GO" id="GO:0016779">
    <property type="term" value="F:nucleotidyltransferase activity"/>
    <property type="evidence" value="ECO:0007669"/>
    <property type="project" value="UniProtKB-KW"/>
</dbReference>
<dbReference type="InterPro" id="IPR004821">
    <property type="entry name" value="Cyt_trans-like"/>
</dbReference>
<dbReference type="Gene3D" id="1.25.40.10">
    <property type="entry name" value="Tetratricopeptide repeat domain"/>
    <property type="match status" value="1"/>
</dbReference>
<dbReference type="AlphaFoldDB" id="A6VRV8"/>
<gene>
    <name evidence="4" type="ordered locus">Mmwyl1_0245</name>
</gene>
<evidence type="ECO:0000256" key="1">
    <source>
        <dbReference type="ARBA" id="ARBA00022679"/>
    </source>
</evidence>
<protein>
    <submittedName>
        <fullName evidence="4">Cytidyltransferase-related domain</fullName>
    </submittedName>
</protein>
<accession>A6VRV8</accession>
<dbReference type="Gene3D" id="3.40.50.620">
    <property type="entry name" value="HUPs"/>
    <property type="match status" value="1"/>
</dbReference>
<name>A6VRV8_MARMS</name>
<keyword evidence="2" id="KW-0548">Nucleotidyltransferase</keyword>
<dbReference type="SUPFAM" id="SSF48452">
    <property type="entry name" value="TPR-like"/>
    <property type="match status" value="1"/>
</dbReference>
<evidence type="ECO:0000259" key="3">
    <source>
        <dbReference type="Pfam" id="PF01467"/>
    </source>
</evidence>
<dbReference type="EMBL" id="CP000749">
    <property type="protein sequence ID" value="ABR69187.1"/>
    <property type="molecule type" value="Genomic_DNA"/>
</dbReference>
<dbReference type="KEGG" id="mmw:Mmwyl1_0245"/>
<dbReference type="Pfam" id="PF01467">
    <property type="entry name" value="CTP_transf_like"/>
    <property type="match status" value="1"/>
</dbReference>
<keyword evidence="1 4" id="KW-0808">Transferase</keyword>
<reference evidence="4" key="1">
    <citation type="submission" date="2007-06" db="EMBL/GenBank/DDBJ databases">
        <title>Complete sequence of Marinomonas sp. MWYL1.</title>
        <authorList>
            <consortium name="US DOE Joint Genome Institute"/>
            <person name="Copeland A."/>
            <person name="Lucas S."/>
            <person name="Lapidus A."/>
            <person name="Barry K."/>
            <person name="Glavina del Rio T."/>
            <person name="Dalin E."/>
            <person name="Tice H."/>
            <person name="Pitluck S."/>
            <person name="Kiss H."/>
            <person name="Brettin T."/>
            <person name="Bruce D."/>
            <person name="Detter J.C."/>
            <person name="Han C."/>
            <person name="Schmutz J."/>
            <person name="Larimer F."/>
            <person name="Land M."/>
            <person name="Hauser L."/>
            <person name="Kyrpides N."/>
            <person name="Kim E."/>
            <person name="Johnston A.W.B."/>
            <person name="Todd J.D."/>
            <person name="Rogers R."/>
            <person name="Wexler M."/>
            <person name="Bond P.L."/>
            <person name="Li Y."/>
            <person name="Richardson P."/>
        </authorList>
    </citation>
    <scope>NUCLEOTIDE SEQUENCE [LARGE SCALE GENOMIC DNA]</scope>
    <source>
        <strain evidence="4">MWYL1</strain>
    </source>
</reference>
<organism evidence="4">
    <name type="scientific">Marinomonas sp. (strain MWYL1)</name>
    <dbReference type="NCBI Taxonomy" id="400668"/>
    <lineage>
        <taxon>Bacteria</taxon>
        <taxon>Pseudomonadati</taxon>
        <taxon>Pseudomonadota</taxon>
        <taxon>Gammaproteobacteria</taxon>
        <taxon>Oceanospirillales</taxon>
        <taxon>Oceanospirillaceae</taxon>
        <taxon>Marinomonas</taxon>
    </lineage>
</organism>
<dbReference type="PANTHER" id="PTHR43793:SF1">
    <property type="entry name" value="FAD SYNTHASE"/>
    <property type="match status" value="1"/>
</dbReference>
<dbReference type="InterPro" id="IPR014729">
    <property type="entry name" value="Rossmann-like_a/b/a_fold"/>
</dbReference>
<dbReference type="InterPro" id="IPR011990">
    <property type="entry name" value="TPR-like_helical_dom_sf"/>
</dbReference>